<dbReference type="GO" id="GO:0005634">
    <property type="term" value="C:nucleus"/>
    <property type="evidence" value="ECO:0007669"/>
    <property type="project" value="TreeGrafter"/>
</dbReference>
<dbReference type="SMART" id="SM00595">
    <property type="entry name" value="MADF"/>
    <property type="match status" value="1"/>
</dbReference>
<evidence type="ECO:0000256" key="1">
    <source>
        <dbReference type="SAM" id="MobiDB-lite"/>
    </source>
</evidence>
<accession>A0A5N4B3C8</accession>
<proteinExistence type="predicted"/>
<dbReference type="PROSITE" id="PS51029">
    <property type="entry name" value="MADF"/>
    <property type="match status" value="1"/>
</dbReference>
<dbReference type="InterPro" id="IPR039353">
    <property type="entry name" value="TF_Adf1"/>
</dbReference>
<protein>
    <recommendedName>
        <fullName evidence="2">MADF domain-containing protein</fullName>
    </recommendedName>
</protein>
<feature type="region of interest" description="Disordered" evidence="1">
    <location>
        <begin position="146"/>
        <end position="166"/>
    </location>
</feature>
<dbReference type="AlphaFoldDB" id="A0A5N4B3C8"/>
<dbReference type="PANTHER" id="PTHR12243">
    <property type="entry name" value="MADF DOMAIN TRANSCRIPTION FACTOR"/>
    <property type="match status" value="1"/>
</dbReference>
<dbReference type="EMBL" id="VVIM01000001">
    <property type="protein sequence ID" value="KAB0804102.1"/>
    <property type="molecule type" value="Genomic_DNA"/>
</dbReference>
<sequence>MAGEINDELLLQCVANYRPLYDKSYEGYKSVLQKENCWRSVADSLNRDVATVKARFKALREKYRREISTEEKLNRSGAPANTRPTWPLMSFFKFLYKSDGQSRQTTTNLPSSSGESSSINSEVETEIITFIDHDYEGCFSPVSNNTWQSEMENTPQRKGKQSTKRKCDRSDVVEIDSVLKDVSSALLSLNNTDNNGTKYEKFGQYVAAELKDMTTSHADEVMDALTLQLVSFKKRIRDQSFS</sequence>
<evidence type="ECO:0000313" key="4">
    <source>
        <dbReference type="Proteomes" id="UP000327044"/>
    </source>
</evidence>
<evidence type="ECO:0000313" key="3">
    <source>
        <dbReference type="EMBL" id="KAB0804102.1"/>
    </source>
</evidence>
<keyword evidence="4" id="KW-1185">Reference proteome</keyword>
<feature type="compositionally biased region" description="Polar residues" evidence="1">
    <location>
        <begin position="146"/>
        <end position="156"/>
    </location>
</feature>
<gene>
    <name evidence="3" type="ORF">PPYR_01072</name>
</gene>
<dbReference type="Proteomes" id="UP000327044">
    <property type="component" value="Unassembled WGS sequence"/>
</dbReference>
<feature type="domain" description="MADF" evidence="2">
    <location>
        <begin position="9"/>
        <end position="100"/>
    </location>
</feature>
<dbReference type="OrthoDB" id="8195830at2759"/>
<dbReference type="InParanoid" id="A0A5N4B3C8"/>
<dbReference type="Pfam" id="PF10545">
    <property type="entry name" value="MADF_DNA_bdg"/>
    <property type="match status" value="1"/>
</dbReference>
<name>A0A5N4B3C8_PHOPY</name>
<reference evidence="3 4" key="1">
    <citation type="journal article" date="2018" name="Elife">
        <title>Firefly genomes illuminate parallel origins of bioluminescence in beetles.</title>
        <authorList>
            <person name="Fallon T.R."/>
            <person name="Lower S.E."/>
            <person name="Chang C.H."/>
            <person name="Bessho-Uehara M."/>
            <person name="Martin G.J."/>
            <person name="Bewick A.J."/>
            <person name="Behringer M."/>
            <person name="Debat H.J."/>
            <person name="Wong I."/>
            <person name="Day J.C."/>
            <person name="Suvorov A."/>
            <person name="Silva C.J."/>
            <person name="Stanger-Hall K.F."/>
            <person name="Hall D.W."/>
            <person name="Schmitz R.J."/>
            <person name="Nelson D.R."/>
            <person name="Lewis S.M."/>
            <person name="Shigenobu S."/>
            <person name="Bybee S.M."/>
            <person name="Larracuente A.M."/>
            <person name="Oba Y."/>
            <person name="Weng J.K."/>
        </authorList>
    </citation>
    <scope>NUCLEOTIDE SEQUENCE [LARGE SCALE GENOMIC DNA]</scope>
    <source>
        <strain evidence="3">1611_PpyrPB1</strain>
        <tissue evidence="3">Whole body</tissue>
    </source>
</reference>
<evidence type="ECO:0000259" key="2">
    <source>
        <dbReference type="PROSITE" id="PS51029"/>
    </source>
</evidence>
<dbReference type="InterPro" id="IPR006578">
    <property type="entry name" value="MADF-dom"/>
</dbReference>
<organism evidence="3 4">
    <name type="scientific">Photinus pyralis</name>
    <name type="common">Common eastern firefly</name>
    <name type="synonym">Lampyris pyralis</name>
    <dbReference type="NCBI Taxonomy" id="7054"/>
    <lineage>
        <taxon>Eukaryota</taxon>
        <taxon>Metazoa</taxon>
        <taxon>Ecdysozoa</taxon>
        <taxon>Arthropoda</taxon>
        <taxon>Hexapoda</taxon>
        <taxon>Insecta</taxon>
        <taxon>Pterygota</taxon>
        <taxon>Neoptera</taxon>
        <taxon>Endopterygota</taxon>
        <taxon>Coleoptera</taxon>
        <taxon>Polyphaga</taxon>
        <taxon>Elateriformia</taxon>
        <taxon>Elateroidea</taxon>
        <taxon>Lampyridae</taxon>
        <taxon>Lampyrinae</taxon>
        <taxon>Photinus</taxon>
    </lineage>
</organism>
<comment type="caution">
    <text evidence="3">The sequence shown here is derived from an EMBL/GenBank/DDBJ whole genome shotgun (WGS) entry which is preliminary data.</text>
</comment>
<feature type="compositionally biased region" description="Basic residues" evidence="1">
    <location>
        <begin position="157"/>
        <end position="166"/>
    </location>
</feature>
<dbReference type="PANTHER" id="PTHR12243:SF67">
    <property type="entry name" value="COREPRESSOR OF PANGOLIN, ISOFORM A-RELATED"/>
    <property type="match status" value="1"/>
</dbReference>
<dbReference type="GO" id="GO:0005667">
    <property type="term" value="C:transcription regulator complex"/>
    <property type="evidence" value="ECO:0007669"/>
    <property type="project" value="TreeGrafter"/>
</dbReference>
<dbReference type="GO" id="GO:0006357">
    <property type="term" value="P:regulation of transcription by RNA polymerase II"/>
    <property type="evidence" value="ECO:0007669"/>
    <property type="project" value="TreeGrafter"/>
</dbReference>